<dbReference type="InterPro" id="IPR011990">
    <property type="entry name" value="TPR-like_helical_dom_sf"/>
</dbReference>
<evidence type="ECO:0000313" key="2">
    <source>
        <dbReference type="Proteomes" id="UP001567538"/>
    </source>
</evidence>
<gene>
    <name evidence="1" type="ORF">AAHA92_28964</name>
</gene>
<dbReference type="SUPFAM" id="SSF48452">
    <property type="entry name" value="TPR-like"/>
    <property type="match status" value="1"/>
</dbReference>
<dbReference type="Gene3D" id="1.25.40.10">
    <property type="entry name" value="Tetratricopeptide repeat domain"/>
    <property type="match status" value="1"/>
</dbReference>
<comment type="caution">
    <text evidence="1">The sequence shown here is derived from an EMBL/GenBank/DDBJ whole genome shotgun (WGS) entry which is preliminary data.</text>
</comment>
<keyword evidence="2" id="KW-1185">Reference proteome</keyword>
<dbReference type="PANTHER" id="PTHR47697">
    <property type="entry name" value="OS03G0340700 PROTEIN"/>
    <property type="match status" value="1"/>
</dbReference>
<dbReference type="Proteomes" id="UP001567538">
    <property type="component" value="Unassembled WGS sequence"/>
</dbReference>
<dbReference type="InterPro" id="IPR019734">
    <property type="entry name" value="TPR_rpt"/>
</dbReference>
<dbReference type="SMART" id="SM00028">
    <property type="entry name" value="TPR"/>
    <property type="match status" value="2"/>
</dbReference>
<dbReference type="PANTHER" id="PTHR47697:SF1">
    <property type="entry name" value="OS03G0340700 PROTEIN"/>
    <property type="match status" value="1"/>
</dbReference>
<accession>A0ABD1FZB0</accession>
<evidence type="ECO:0000313" key="1">
    <source>
        <dbReference type="EMBL" id="KAL1536289.1"/>
    </source>
</evidence>
<reference evidence="1 2" key="1">
    <citation type="submission" date="2024-06" db="EMBL/GenBank/DDBJ databases">
        <title>A chromosome level genome sequence of Diviner's sage (Salvia divinorum).</title>
        <authorList>
            <person name="Ford S.A."/>
            <person name="Ro D.-K."/>
            <person name="Ness R.W."/>
            <person name="Phillips M.A."/>
        </authorList>
    </citation>
    <scope>NUCLEOTIDE SEQUENCE [LARGE SCALE GENOMIC DNA]</scope>
    <source>
        <strain evidence="1">SAF-2024a</strain>
        <tissue evidence="1">Leaf</tissue>
    </source>
</reference>
<protein>
    <submittedName>
        <fullName evidence="1">Uncharacterized protein</fullName>
    </submittedName>
</protein>
<dbReference type="EMBL" id="JBEAFC010000011">
    <property type="protein sequence ID" value="KAL1536289.1"/>
    <property type="molecule type" value="Genomic_DNA"/>
</dbReference>
<proteinExistence type="predicted"/>
<dbReference type="AlphaFoldDB" id="A0ABD1FZB0"/>
<sequence>MMNSIYGKRNTNFAFDLGLGSRAMNGKTNPTSSCSSATYASQQSSWSVLAARISMVGDIFGKSRNAPLSSSASVVNGKDPNLFSDLVKSAIGGNKSSSRVPIKNTAPSSSVLITTQIANGFDALFSSTDDGIINEEYDSGGTTTELEGLPPPPAGVSASYAKNKGMDYYKQGQFADAIKWLSWSVALLGDDGIAGVLIHRASCYKEVGEYNKAVADCTKVLDRDGKNVSALVQRALLYESMEKYMLGAEDLRAMAG</sequence>
<organism evidence="1 2">
    <name type="scientific">Salvia divinorum</name>
    <name type="common">Maria pastora</name>
    <name type="synonym">Diviner's sage</name>
    <dbReference type="NCBI Taxonomy" id="28513"/>
    <lineage>
        <taxon>Eukaryota</taxon>
        <taxon>Viridiplantae</taxon>
        <taxon>Streptophyta</taxon>
        <taxon>Embryophyta</taxon>
        <taxon>Tracheophyta</taxon>
        <taxon>Spermatophyta</taxon>
        <taxon>Magnoliopsida</taxon>
        <taxon>eudicotyledons</taxon>
        <taxon>Gunneridae</taxon>
        <taxon>Pentapetalae</taxon>
        <taxon>asterids</taxon>
        <taxon>lamiids</taxon>
        <taxon>Lamiales</taxon>
        <taxon>Lamiaceae</taxon>
        <taxon>Nepetoideae</taxon>
        <taxon>Mentheae</taxon>
        <taxon>Salviinae</taxon>
        <taxon>Salvia</taxon>
        <taxon>Salvia subgen. Calosphace</taxon>
    </lineage>
</organism>
<name>A0ABD1FZB0_SALDI</name>